<proteinExistence type="predicted"/>
<accession>A0ABQ0C8H7</accession>
<feature type="transmembrane region" description="Helical" evidence="1">
    <location>
        <begin position="423"/>
        <end position="445"/>
    </location>
</feature>
<dbReference type="PANTHER" id="PTHR43081:SF1">
    <property type="entry name" value="ADENYLATE CYCLASE, TERMINAL-DIFFERENTIATION SPECIFIC"/>
    <property type="match status" value="1"/>
</dbReference>
<dbReference type="PROSITE" id="PS50125">
    <property type="entry name" value="GUANYLATE_CYCLASE_2"/>
    <property type="match status" value="1"/>
</dbReference>
<dbReference type="Proteomes" id="UP001628193">
    <property type="component" value="Unassembled WGS sequence"/>
</dbReference>
<evidence type="ECO:0000313" key="3">
    <source>
        <dbReference type="EMBL" id="GAB0057182.1"/>
    </source>
</evidence>
<dbReference type="Gene3D" id="3.30.70.1230">
    <property type="entry name" value="Nucleotide cyclase"/>
    <property type="match status" value="1"/>
</dbReference>
<dbReference type="PANTHER" id="PTHR43081">
    <property type="entry name" value="ADENYLATE CYCLASE, TERMINAL-DIFFERENTIATION SPECIFIC-RELATED"/>
    <property type="match status" value="1"/>
</dbReference>
<comment type="caution">
    <text evidence="3">The sequence shown here is derived from an EMBL/GenBank/DDBJ whole genome shotgun (WGS) entry which is preliminary data.</text>
</comment>
<keyword evidence="4" id="KW-1185">Reference proteome</keyword>
<dbReference type="Pfam" id="PF05226">
    <property type="entry name" value="CHASE2"/>
    <property type="match status" value="1"/>
</dbReference>
<dbReference type="SMART" id="SM00044">
    <property type="entry name" value="CYCc"/>
    <property type="match status" value="1"/>
</dbReference>
<dbReference type="RefSeq" id="WP_420904886.1">
    <property type="nucleotide sequence ID" value="NZ_BAAFGK010000004.1"/>
</dbReference>
<dbReference type="InterPro" id="IPR007890">
    <property type="entry name" value="CHASE2"/>
</dbReference>
<sequence>MYQLSWIRTLTVFAATLLFALHALGLVPVPVLERLEQAGYDLRVRINLPNSHDSRIVIVDIDEKSLARLGRWPWGRHHLAQLTDTLFDHYRILTLGFDVLFMERDESSGLTQLERLAAGPLRNQPAFLFELNRLRPSLERDERFAKSLAGRPVILGHYFRSDATGSSSQTGALPDPLITLKELGVEGLPLVKPSGYGANLEILRKTAQGGGFLDNPLVDADGVHRAIPLIQEFRGGLHQSLALGVVRAILGDPPVTLGLQPPPFGSRRDNPLLEWIGLGPHRIPVDGRGAILIPFRAAPNGFTHLSALDVLEKSLPVETLNDAIVLIGSAIPGMMDLHATPLHPFHPGVEIHATVIGGILDGMIKRQPEPLASLLTVVQMLLIAGIFLFLMPRLAPWRAVQGAAIILILLAWSNALLWRRADLVLPLVTPLLFTLLLLFLHFGFARGAIRAWGGRPNRLLADHLPGALLARLDWARVESTLHGMQREISVLFVNIRDFPALTTHLTSRELKQLLDPYLTRMTRAIHEHHGTLDHFSGDVVMGFWGAPEENPRHAREALRCALAMQNATDELNDELRAKGLPSLTISIGIHTGEAHVGELASGFRSVYGAVGATVEQARRLELLGKRYGVTVVVGDATRRAVPEAVFRQLDRIRSRLGATTLEIHEPLGFADDLSSEQIDALEAYHEALRLYRAGDRDEARTRFRLLMERDPERSIHELYLARIHHLLAHPPPADWDGIFPPRS</sequence>
<feature type="domain" description="Guanylate cyclase" evidence="2">
    <location>
        <begin position="489"/>
        <end position="621"/>
    </location>
</feature>
<dbReference type="Pfam" id="PF00211">
    <property type="entry name" value="Guanylate_cyc"/>
    <property type="match status" value="1"/>
</dbReference>
<dbReference type="EMBL" id="BAAFGK010000004">
    <property type="protein sequence ID" value="GAB0057182.1"/>
    <property type="molecule type" value="Genomic_DNA"/>
</dbReference>
<organism evidence="3 4">
    <name type="scientific">Candidatus Magnetaquiglobus chichijimensis</name>
    <dbReference type="NCBI Taxonomy" id="3141448"/>
    <lineage>
        <taxon>Bacteria</taxon>
        <taxon>Pseudomonadati</taxon>
        <taxon>Pseudomonadota</taxon>
        <taxon>Magnetococcia</taxon>
        <taxon>Magnetococcales</taxon>
        <taxon>Candidatus Magnetaquicoccaceae</taxon>
        <taxon>Candidatus Magnetaquiglobus</taxon>
    </lineage>
</organism>
<protein>
    <recommendedName>
        <fullName evidence="2">Guanylate cyclase domain-containing protein</fullName>
    </recommendedName>
</protein>
<evidence type="ECO:0000256" key="1">
    <source>
        <dbReference type="SAM" id="Phobius"/>
    </source>
</evidence>
<keyword evidence="1" id="KW-0472">Membrane</keyword>
<dbReference type="SUPFAM" id="SSF55073">
    <property type="entry name" value="Nucleotide cyclase"/>
    <property type="match status" value="1"/>
</dbReference>
<evidence type="ECO:0000259" key="2">
    <source>
        <dbReference type="PROSITE" id="PS50125"/>
    </source>
</evidence>
<dbReference type="InterPro" id="IPR029787">
    <property type="entry name" value="Nucleotide_cyclase"/>
</dbReference>
<reference evidence="3 4" key="1">
    <citation type="submission" date="2024-09" db="EMBL/GenBank/DDBJ databases">
        <title>Draft genome sequence of Candidatus Magnetaquicoccaceae bacterium FCR-1.</title>
        <authorList>
            <person name="Shimoshige H."/>
            <person name="Shimamura S."/>
            <person name="Taoka A."/>
            <person name="Kobayashi H."/>
            <person name="Maekawa T."/>
        </authorList>
    </citation>
    <scope>NUCLEOTIDE SEQUENCE [LARGE SCALE GENOMIC DNA]</scope>
    <source>
        <strain evidence="3 4">FCR-1</strain>
    </source>
</reference>
<dbReference type="CDD" id="cd07302">
    <property type="entry name" value="CHD"/>
    <property type="match status" value="1"/>
</dbReference>
<feature type="transmembrane region" description="Helical" evidence="1">
    <location>
        <begin position="397"/>
        <end position="417"/>
    </location>
</feature>
<evidence type="ECO:0000313" key="4">
    <source>
        <dbReference type="Proteomes" id="UP001628193"/>
    </source>
</evidence>
<dbReference type="InterPro" id="IPR001054">
    <property type="entry name" value="A/G_cyclase"/>
</dbReference>
<dbReference type="SMART" id="SM01080">
    <property type="entry name" value="CHASE2"/>
    <property type="match status" value="1"/>
</dbReference>
<keyword evidence="1" id="KW-0812">Transmembrane</keyword>
<keyword evidence="1" id="KW-1133">Transmembrane helix</keyword>
<dbReference type="InterPro" id="IPR050697">
    <property type="entry name" value="Adenylyl/Guanylyl_Cyclase_3/4"/>
</dbReference>
<feature type="transmembrane region" description="Helical" evidence="1">
    <location>
        <begin position="371"/>
        <end position="390"/>
    </location>
</feature>
<gene>
    <name evidence="3" type="ORF">SIID45300_01505</name>
</gene>
<name>A0ABQ0C8H7_9PROT</name>